<reference evidence="1" key="1">
    <citation type="submission" date="2016-10" db="EMBL/GenBank/DDBJ databases">
        <title>Sequence of Gallionella enrichment culture.</title>
        <authorList>
            <person name="Poehlein A."/>
            <person name="Muehling M."/>
            <person name="Daniel R."/>
        </authorList>
    </citation>
    <scope>NUCLEOTIDE SEQUENCE</scope>
</reference>
<dbReference type="PROSITE" id="PS51257">
    <property type="entry name" value="PROKAR_LIPOPROTEIN"/>
    <property type="match status" value="1"/>
</dbReference>
<comment type="caution">
    <text evidence="1">The sequence shown here is derived from an EMBL/GenBank/DDBJ whole genome shotgun (WGS) entry which is preliminary data.</text>
</comment>
<dbReference type="InterPro" id="IPR010131">
    <property type="entry name" value="MdtP/NodT-like"/>
</dbReference>
<evidence type="ECO:0000313" key="1">
    <source>
        <dbReference type="EMBL" id="OIQ93055.1"/>
    </source>
</evidence>
<dbReference type="EMBL" id="MLJW01000216">
    <property type="protein sequence ID" value="OIQ93055.1"/>
    <property type="molecule type" value="Genomic_DNA"/>
</dbReference>
<dbReference type="Gene3D" id="2.20.200.10">
    <property type="entry name" value="Outer membrane efflux proteins (OEP)"/>
    <property type="match status" value="1"/>
</dbReference>
<dbReference type="PANTHER" id="PTHR30203">
    <property type="entry name" value="OUTER MEMBRANE CATION EFFLUX PROTEIN"/>
    <property type="match status" value="1"/>
</dbReference>
<dbReference type="GO" id="GO:0016020">
    <property type="term" value="C:membrane"/>
    <property type="evidence" value="ECO:0007669"/>
    <property type="project" value="InterPro"/>
</dbReference>
<protein>
    <submittedName>
        <fullName evidence="1">Outer membrane protein OprM</fullName>
    </submittedName>
</protein>
<accession>A0A1J5RM49</accession>
<dbReference type="AlphaFoldDB" id="A0A1J5RM49"/>
<dbReference type="GO" id="GO:0015562">
    <property type="term" value="F:efflux transmembrane transporter activity"/>
    <property type="evidence" value="ECO:0007669"/>
    <property type="project" value="InterPro"/>
</dbReference>
<dbReference type="InterPro" id="IPR003423">
    <property type="entry name" value="OMP_efflux"/>
</dbReference>
<sequence length="476" mass="51415">MMIYKRYWIVATMGASLLGGCSFAPAYHVPVTTIQADAWKDSPWQVAKPSDELPHGNWWTIYGDPVLDELESKIEESNPNLAVALARYDRATAYTSQVRSELFPTVDAAGALTHNRQSNNRPLRGANLPNVYSANTLGIGVNYELDVWGRVRNLVAAGEASAQASAADVESVRLSLHAQLADSYIKLRGIEAQAKLLSDAVTAYGRALELTQNRHAGGIASGLDVARAQTQLSSVRAQAAEIAADRALYEHAIASLIGQPAMNFSLPVSEKIINVPEIPTGLPSTLVQRRPDIAAAERRTASANAMIGVARSAYFPDFTLGAVGGFQNTGQGDLLQAPNRFWTLGPGVVFNLFDAGLRDAQVAEARAIQEQAGAEYRATVLAAFQQVEDDLARLKYDHQGELEQDDAVKAATKTLTLAFNRYREGAVNYLEVVTAQTAALSAQRDALDLHTRQLRTSVDLIRSLGGGWNVTQISSQ</sequence>
<proteinExistence type="predicted"/>
<gene>
    <name evidence="1" type="primary">oprM_27</name>
    <name evidence="1" type="ORF">GALL_250310</name>
</gene>
<dbReference type="SUPFAM" id="SSF56954">
    <property type="entry name" value="Outer membrane efflux proteins (OEP)"/>
    <property type="match status" value="1"/>
</dbReference>
<name>A0A1J5RM49_9ZZZZ</name>
<dbReference type="Gene3D" id="1.20.1600.10">
    <property type="entry name" value="Outer membrane efflux proteins (OEP)"/>
    <property type="match status" value="1"/>
</dbReference>
<dbReference type="PANTHER" id="PTHR30203:SF33">
    <property type="entry name" value="BLR4455 PROTEIN"/>
    <property type="match status" value="1"/>
</dbReference>
<dbReference type="Pfam" id="PF02321">
    <property type="entry name" value="OEP"/>
    <property type="match status" value="2"/>
</dbReference>
<dbReference type="NCBIfam" id="TIGR01845">
    <property type="entry name" value="outer_NodT"/>
    <property type="match status" value="1"/>
</dbReference>
<organism evidence="1">
    <name type="scientific">mine drainage metagenome</name>
    <dbReference type="NCBI Taxonomy" id="410659"/>
    <lineage>
        <taxon>unclassified sequences</taxon>
        <taxon>metagenomes</taxon>
        <taxon>ecological metagenomes</taxon>
    </lineage>
</organism>